<comment type="caution">
    <text evidence="1">The sequence shown here is derived from an EMBL/GenBank/DDBJ whole genome shotgun (WGS) entry which is preliminary data.</text>
</comment>
<name>A0A4R6HA97_9BACT</name>
<dbReference type="RefSeq" id="WP_133462998.1">
    <property type="nucleotide sequence ID" value="NZ_SNWI01000001.1"/>
</dbReference>
<organism evidence="1 2">
    <name type="scientific">Sunxiuqinia elliptica</name>
    <dbReference type="NCBI Taxonomy" id="655355"/>
    <lineage>
        <taxon>Bacteria</taxon>
        <taxon>Pseudomonadati</taxon>
        <taxon>Bacteroidota</taxon>
        <taxon>Bacteroidia</taxon>
        <taxon>Marinilabiliales</taxon>
        <taxon>Prolixibacteraceae</taxon>
        <taxon>Sunxiuqinia</taxon>
    </lineage>
</organism>
<evidence type="ECO:0000313" key="2">
    <source>
        <dbReference type="Proteomes" id="UP000294848"/>
    </source>
</evidence>
<evidence type="ECO:0000313" key="1">
    <source>
        <dbReference type="EMBL" id="TDO04848.1"/>
    </source>
</evidence>
<dbReference type="Proteomes" id="UP000294848">
    <property type="component" value="Unassembled WGS sequence"/>
</dbReference>
<protein>
    <submittedName>
        <fullName evidence="1">Uncharacterized protein</fullName>
    </submittedName>
</protein>
<proteinExistence type="predicted"/>
<sequence>MVENFYDIEELTTEQLKELFRTYRGRGWVDFDYYDLMSEGVIPPQLPDELILRNINGDNEMNMFVYMLDHEDEQDGIMIGFGLTEYPDFGAYLHLDKSLLDGIVAEYNLKIKPTGEIPFQVRRDNSVN</sequence>
<dbReference type="AlphaFoldDB" id="A0A4R6HA97"/>
<accession>A0A4R6HA97</accession>
<dbReference type="EMBL" id="SNWI01000001">
    <property type="protein sequence ID" value="TDO04848.1"/>
    <property type="molecule type" value="Genomic_DNA"/>
</dbReference>
<reference evidence="1 2" key="1">
    <citation type="submission" date="2019-03" db="EMBL/GenBank/DDBJ databases">
        <title>Freshwater and sediment microbial communities from various areas in North America, analyzing microbe dynamics in response to fracking.</title>
        <authorList>
            <person name="Lamendella R."/>
        </authorList>
    </citation>
    <scope>NUCLEOTIDE SEQUENCE [LARGE SCALE GENOMIC DNA]</scope>
    <source>
        <strain evidence="1 2">114D</strain>
    </source>
</reference>
<dbReference type="OrthoDB" id="1093949at2"/>
<gene>
    <name evidence="1" type="ORF">DET52_101199</name>
</gene>